<dbReference type="AlphaFoldDB" id="A0A2J6TTQ4"/>
<evidence type="ECO:0000313" key="1">
    <source>
        <dbReference type="EMBL" id="PMD66404.1"/>
    </source>
</evidence>
<name>A0A2J6TTQ4_9HELO</name>
<proteinExistence type="predicted"/>
<dbReference type="GeneID" id="36587117"/>
<organism evidence="1 2">
    <name type="scientific">Hyaloscypha bicolor E</name>
    <dbReference type="NCBI Taxonomy" id="1095630"/>
    <lineage>
        <taxon>Eukaryota</taxon>
        <taxon>Fungi</taxon>
        <taxon>Dikarya</taxon>
        <taxon>Ascomycota</taxon>
        <taxon>Pezizomycotina</taxon>
        <taxon>Leotiomycetes</taxon>
        <taxon>Helotiales</taxon>
        <taxon>Hyaloscyphaceae</taxon>
        <taxon>Hyaloscypha</taxon>
        <taxon>Hyaloscypha bicolor</taxon>
    </lineage>
</organism>
<gene>
    <name evidence="1" type="ORF">K444DRAFT_606689</name>
</gene>
<protein>
    <submittedName>
        <fullName evidence="1">Uncharacterized protein</fullName>
    </submittedName>
</protein>
<keyword evidence="2" id="KW-1185">Reference proteome</keyword>
<sequence length="183" mass="20196">MAMAKASGADPKFMSVSRFHLHRKLQYELPKSNQGAETSFSQIQGTILRLSETASVPGLRAIQILTALPTSKPPPLLWLVVPPAESSYPNLDKLSMVIERCREMLSFRTLKTTLNGAELYRSTSISNGSLCNVGLEAGRSDEYTSWISHRPKADEVRENSRHQPQAPILCMERGGAELILGES</sequence>
<evidence type="ECO:0000313" key="2">
    <source>
        <dbReference type="Proteomes" id="UP000235371"/>
    </source>
</evidence>
<dbReference type="InParanoid" id="A0A2J6TTQ4"/>
<dbReference type="EMBL" id="KZ613743">
    <property type="protein sequence ID" value="PMD66404.1"/>
    <property type="molecule type" value="Genomic_DNA"/>
</dbReference>
<reference evidence="1 2" key="1">
    <citation type="submission" date="2016-04" db="EMBL/GenBank/DDBJ databases">
        <title>A degradative enzymes factory behind the ericoid mycorrhizal symbiosis.</title>
        <authorList>
            <consortium name="DOE Joint Genome Institute"/>
            <person name="Martino E."/>
            <person name="Morin E."/>
            <person name="Grelet G."/>
            <person name="Kuo A."/>
            <person name="Kohler A."/>
            <person name="Daghino S."/>
            <person name="Barry K."/>
            <person name="Choi C."/>
            <person name="Cichocki N."/>
            <person name="Clum A."/>
            <person name="Copeland A."/>
            <person name="Hainaut M."/>
            <person name="Haridas S."/>
            <person name="Labutti K."/>
            <person name="Lindquist E."/>
            <person name="Lipzen A."/>
            <person name="Khouja H.-R."/>
            <person name="Murat C."/>
            <person name="Ohm R."/>
            <person name="Olson A."/>
            <person name="Spatafora J."/>
            <person name="Veneault-Fourrey C."/>
            <person name="Henrissat B."/>
            <person name="Grigoriev I."/>
            <person name="Martin F."/>
            <person name="Perotto S."/>
        </authorList>
    </citation>
    <scope>NUCLEOTIDE SEQUENCE [LARGE SCALE GENOMIC DNA]</scope>
    <source>
        <strain evidence="1 2">E</strain>
    </source>
</reference>
<dbReference type="Proteomes" id="UP000235371">
    <property type="component" value="Unassembled WGS sequence"/>
</dbReference>
<dbReference type="RefSeq" id="XP_024743308.1">
    <property type="nucleotide sequence ID" value="XM_024879040.1"/>
</dbReference>
<accession>A0A2J6TTQ4</accession>